<reference evidence="1 2" key="1">
    <citation type="journal article" date="2011" name="Genome Biol. Evol.">
        <title>Complete nucleomorph genome sequence of the nonphotosynthetic alga Cryptomonas paramecium reveals a core nucleomorph gene set.</title>
        <authorList>
            <person name="Tanifuji G."/>
            <person name="Onodera N.T."/>
            <person name="Wheeler T.J."/>
            <person name="Dlutek M."/>
            <person name="Donaher N."/>
            <person name="Archibald J.M."/>
        </authorList>
    </citation>
    <scope>NUCLEOTIDE SEQUENCE [LARGE SCALE GENOMIC DNA]</scope>
    <source>
        <strain evidence="1 2">CCAP977/2A</strain>
    </source>
</reference>
<dbReference type="Proteomes" id="UP000243423">
    <property type="component" value="Nucleomorph 3"/>
</dbReference>
<dbReference type="GeneID" id="10447382"/>
<dbReference type="RefSeq" id="XP_003240020.1">
    <property type="nucleotide sequence ID" value="XM_003239972.1"/>
</dbReference>
<sequence length="304" mass="36993">MLLKCFYIKKLTSFLVKANFLGSIDSCSSLFFFFVEKKKSFANVCKYYKKLFNYTIEITIVKKNLNVKKNLQSKQIGKHLYFLLVRHLYFFSKIKLLIFFNNIKLLYGYFSRQFDFLLLFCVLSENFFCDSSRTVQMVNLKDFYLFFVLNFLNKFPAIQLYSVEKKTKNIIFLLIYSNVKNKKLFTFTKQKKFYLKNIFKLKKIIKRNRLARKKYSTSFSSQTIFQVFFHNFFHNFLDFSIIIVLEKIFNFSKIFNFFPFKIECKCCNWFGCIYRNTKLYYSRSLCNFHFKTLVKKSNYLYQTR</sequence>
<name>F2HI59_9CRYP</name>
<dbReference type="EMBL" id="CP002174">
    <property type="protein sequence ID" value="AEA39122.1"/>
    <property type="molecule type" value="Genomic_DNA"/>
</dbReference>
<keyword evidence="1" id="KW-0542">Nucleomorph</keyword>
<protein>
    <submittedName>
        <fullName evidence="1">Uncharacterized protein</fullName>
    </submittedName>
</protein>
<accession>F2HI59</accession>
<gene>
    <name evidence="1" type="ORF">CPARA_3gp464</name>
</gene>
<proteinExistence type="predicted"/>
<evidence type="ECO:0000313" key="1">
    <source>
        <dbReference type="EMBL" id="AEA39122.1"/>
    </source>
</evidence>
<geneLocation type="nucleomorph" evidence="1"/>
<evidence type="ECO:0000313" key="2">
    <source>
        <dbReference type="Proteomes" id="UP000243423"/>
    </source>
</evidence>
<organism evidence="1 2">
    <name type="scientific">Cryptomonas paramaecium</name>
    <dbReference type="NCBI Taxonomy" id="2898"/>
    <lineage>
        <taxon>Eukaryota</taxon>
        <taxon>Cryptophyceae</taxon>
        <taxon>Cryptomonadales</taxon>
        <taxon>Cryptomonadaceae</taxon>
        <taxon>Cryptomonas</taxon>
    </lineage>
</organism>
<dbReference type="AlphaFoldDB" id="F2HI59"/>